<evidence type="ECO:0000313" key="4">
    <source>
        <dbReference type="Proteomes" id="UP001597304"/>
    </source>
</evidence>
<sequence>MTTRREALAMMGAAAAAGGFSRAALAQDAYPNHPISMLVPFPPGGVADTVGRPVAEAMGRFLKQSIVVENKGGAGGGIGIAQVAKAKPDGYSTLMALSSIVVLPEADKVLARAPMYQLNQFKPIARFTADPTVLVVRADSPWKSFQEFIAHARQNPGQLTFGSSGNYGTMHVPMEQLKIATKTFMVHVPYTGAGPAILALLSGQVDALSTGPASVAQHIKSGKVRALAHWGEGRLAALPDVPSLTELGVPVTYSQWSGLFVPAGTPAPVVEQLRQAARETVNDPRAKQAMVSAGTSFLYQDTPEFERFVQADAKAMAEVVKAIGKVN</sequence>
<dbReference type="Gene3D" id="3.40.190.150">
    <property type="entry name" value="Bordetella uptake gene, domain 1"/>
    <property type="match status" value="1"/>
</dbReference>
<name>A0ABW4KUH9_9BURK</name>
<keyword evidence="2" id="KW-0732">Signal</keyword>
<dbReference type="PROSITE" id="PS51318">
    <property type="entry name" value="TAT"/>
    <property type="match status" value="1"/>
</dbReference>
<keyword evidence="4" id="KW-1185">Reference proteome</keyword>
<dbReference type="Gene3D" id="3.40.190.10">
    <property type="entry name" value="Periplasmic binding protein-like II"/>
    <property type="match status" value="1"/>
</dbReference>
<dbReference type="SUPFAM" id="SSF53850">
    <property type="entry name" value="Periplasmic binding protein-like II"/>
    <property type="match status" value="1"/>
</dbReference>
<evidence type="ECO:0000256" key="2">
    <source>
        <dbReference type="SAM" id="SignalP"/>
    </source>
</evidence>
<comment type="similarity">
    <text evidence="1">Belongs to the UPF0065 (bug) family.</text>
</comment>
<dbReference type="EMBL" id="JBHUEJ010000012">
    <property type="protein sequence ID" value="MFD1709963.1"/>
    <property type="molecule type" value="Genomic_DNA"/>
</dbReference>
<accession>A0ABW4KUH9</accession>
<dbReference type="PANTHER" id="PTHR42928:SF5">
    <property type="entry name" value="BLR1237 PROTEIN"/>
    <property type="match status" value="1"/>
</dbReference>
<feature type="chain" id="PRO_5047148081" evidence="2">
    <location>
        <begin position="27"/>
        <end position="327"/>
    </location>
</feature>
<comment type="caution">
    <text evidence="3">The sequence shown here is derived from an EMBL/GenBank/DDBJ whole genome shotgun (WGS) entry which is preliminary data.</text>
</comment>
<dbReference type="InterPro" id="IPR005064">
    <property type="entry name" value="BUG"/>
</dbReference>
<feature type="signal peptide" evidence="2">
    <location>
        <begin position="1"/>
        <end position="26"/>
    </location>
</feature>
<dbReference type="RefSeq" id="WP_147914521.1">
    <property type="nucleotide sequence ID" value="NZ_JBHUEJ010000012.1"/>
</dbReference>
<protein>
    <submittedName>
        <fullName evidence="3">Tripartite tricarboxylate transporter substrate binding protein</fullName>
    </submittedName>
</protein>
<gene>
    <name evidence="3" type="ORF">ACFSF0_05060</name>
</gene>
<dbReference type="Proteomes" id="UP001597304">
    <property type="component" value="Unassembled WGS sequence"/>
</dbReference>
<proteinExistence type="inferred from homology"/>
<dbReference type="PIRSF" id="PIRSF017082">
    <property type="entry name" value="YflP"/>
    <property type="match status" value="1"/>
</dbReference>
<dbReference type="Pfam" id="PF03401">
    <property type="entry name" value="TctC"/>
    <property type="match status" value="1"/>
</dbReference>
<dbReference type="InterPro" id="IPR006311">
    <property type="entry name" value="TAT_signal"/>
</dbReference>
<dbReference type="PANTHER" id="PTHR42928">
    <property type="entry name" value="TRICARBOXYLATE-BINDING PROTEIN"/>
    <property type="match status" value="1"/>
</dbReference>
<evidence type="ECO:0000313" key="3">
    <source>
        <dbReference type="EMBL" id="MFD1709963.1"/>
    </source>
</evidence>
<evidence type="ECO:0000256" key="1">
    <source>
        <dbReference type="ARBA" id="ARBA00006987"/>
    </source>
</evidence>
<dbReference type="CDD" id="cd07012">
    <property type="entry name" value="PBP2_Bug_TTT"/>
    <property type="match status" value="1"/>
</dbReference>
<reference evidence="4" key="1">
    <citation type="journal article" date="2019" name="Int. J. Syst. Evol. Microbiol.">
        <title>The Global Catalogue of Microorganisms (GCM) 10K type strain sequencing project: providing services to taxonomists for standard genome sequencing and annotation.</title>
        <authorList>
            <consortium name="The Broad Institute Genomics Platform"/>
            <consortium name="The Broad Institute Genome Sequencing Center for Infectious Disease"/>
            <person name="Wu L."/>
            <person name="Ma J."/>
        </authorList>
    </citation>
    <scope>NUCLEOTIDE SEQUENCE [LARGE SCALE GENOMIC DNA]</scope>
    <source>
        <strain evidence="4">LMG 29247</strain>
    </source>
</reference>
<organism evidence="3 4">
    <name type="scientific">Ottowia flava</name>
    <dbReference type="NCBI Taxonomy" id="2675430"/>
    <lineage>
        <taxon>Bacteria</taxon>
        <taxon>Pseudomonadati</taxon>
        <taxon>Pseudomonadota</taxon>
        <taxon>Betaproteobacteria</taxon>
        <taxon>Burkholderiales</taxon>
        <taxon>Comamonadaceae</taxon>
        <taxon>Ottowia</taxon>
    </lineage>
</organism>
<dbReference type="InterPro" id="IPR042100">
    <property type="entry name" value="Bug_dom1"/>
</dbReference>